<evidence type="ECO:0000313" key="3">
    <source>
        <dbReference type="Proteomes" id="UP001212841"/>
    </source>
</evidence>
<proteinExistence type="predicted"/>
<evidence type="ECO:0000313" key="2">
    <source>
        <dbReference type="EMBL" id="KAJ3052433.1"/>
    </source>
</evidence>
<feature type="compositionally biased region" description="Basic and acidic residues" evidence="1">
    <location>
        <begin position="405"/>
        <end position="416"/>
    </location>
</feature>
<name>A0AAD5SKQ2_9FUNG</name>
<accession>A0AAD5SKQ2</accession>
<keyword evidence="3" id="KW-1185">Reference proteome</keyword>
<organism evidence="2 3">
    <name type="scientific">Rhizophlyctis rosea</name>
    <dbReference type="NCBI Taxonomy" id="64517"/>
    <lineage>
        <taxon>Eukaryota</taxon>
        <taxon>Fungi</taxon>
        <taxon>Fungi incertae sedis</taxon>
        <taxon>Chytridiomycota</taxon>
        <taxon>Chytridiomycota incertae sedis</taxon>
        <taxon>Chytridiomycetes</taxon>
        <taxon>Rhizophlyctidales</taxon>
        <taxon>Rhizophlyctidaceae</taxon>
        <taxon>Rhizophlyctis</taxon>
    </lineage>
</organism>
<sequence>MDDFQTEMAKVASESWRLLKLGKRVTLGIGDNRKDSLYQAVAFRTLRTYLNNGFVLDEMIIRRQRFNTMAPLGVYLCTHYDFLMFAHEYVFILKKVSAATCGPEWANRLLDSVNLPPGSAEAPLIAAVPAIVSNVAYHRTARPIPSSPIERHSIVMGTLWTVRVTNDCSLSRLAMSKLVQRFGKDDAIWEEVSFLEFRNKVLALATYHDICAERDTPETCEPSSDAESDCEFEQERQKRIEANHAELSSMGLIFDLSAENQEDTRHLSTLLSMPPILDFFASPHLVFIPHINVPPTAILSETDWILNYRRFLVEQATDAANRIKPQGYFIVGVKDVRCWGLRGDDLQAVDGAAGNLSEPTRNTTTYVPLTLLVQEDLTAALTDTAMRLKEVIVIVPQGYSRNKDIDPEEFANRQKEDEEDWQEEREAEAGDVASVGSSRRALPIVQALYYVYLKV</sequence>
<dbReference type="EMBL" id="JADGJD010000295">
    <property type="protein sequence ID" value="KAJ3052433.1"/>
    <property type="molecule type" value="Genomic_DNA"/>
</dbReference>
<dbReference type="AlphaFoldDB" id="A0AAD5SKQ2"/>
<feature type="region of interest" description="Disordered" evidence="1">
    <location>
        <begin position="405"/>
        <end position="433"/>
    </location>
</feature>
<dbReference type="Proteomes" id="UP001212841">
    <property type="component" value="Unassembled WGS sequence"/>
</dbReference>
<feature type="compositionally biased region" description="Acidic residues" evidence="1">
    <location>
        <begin position="417"/>
        <end position="426"/>
    </location>
</feature>
<evidence type="ECO:0000256" key="1">
    <source>
        <dbReference type="SAM" id="MobiDB-lite"/>
    </source>
</evidence>
<protein>
    <submittedName>
        <fullName evidence="2">Uncharacterized protein</fullName>
    </submittedName>
</protein>
<reference evidence="2" key="1">
    <citation type="submission" date="2020-05" db="EMBL/GenBank/DDBJ databases">
        <title>Phylogenomic resolution of chytrid fungi.</title>
        <authorList>
            <person name="Stajich J.E."/>
            <person name="Amses K."/>
            <person name="Simmons R."/>
            <person name="Seto K."/>
            <person name="Myers J."/>
            <person name="Bonds A."/>
            <person name="Quandt C.A."/>
            <person name="Barry K."/>
            <person name="Liu P."/>
            <person name="Grigoriev I."/>
            <person name="Longcore J.E."/>
            <person name="James T.Y."/>
        </authorList>
    </citation>
    <scope>NUCLEOTIDE SEQUENCE</scope>
    <source>
        <strain evidence="2">JEL0318</strain>
    </source>
</reference>
<comment type="caution">
    <text evidence="2">The sequence shown here is derived from an EMBL/GenBank/DDBJ whole genome shotgun (WGS) entry which is preliminary data.</text>
</comment>
<gene>
    <name evidence="2" type="ORF">HK097_006276</name>
</gene>